<comment type="caution">
    <text evidence="6">Lacks conserved residue(s) required for the propagation of feature annotation.</text>
</comment>
<comment type="catalytic activity">
    <reaction evidence="6">
        <text>hydrogen sulfide + glycine + NAD(+) = ADP-5-ethyl-4-methylthiazole-2-carboxylate + nicotinamide + 3 H2O + H(+)</text>
        <dbReference type="Rhea" id="RHEA:55704"/>
        <dbReference type="ChEBI" id="CHEBI:15377"/>
        <dbReference type="ChEBI" id="CHEBI:15378"/>
        <dbReference type="ChEBI" id="CHEBI:17154"/>
        <dbReference type="ChEBI" id="CHEBI:29919"/>
        <dbReference type="ChEBI" id="CHEBI:57305"/>
        <dbReference type="ChEBI" id="CHEBI:57540"/>
        <dbReference type="ChEBI" id="CHEBI:139151"/>
        <dbReference type="EC" id="2.4.2.59"/>
    </reaction>
</comment>
<dbReference type="PANTHER" id="PTHR43422:SF3">
    <property type="entry name" value="THIAMINE THIAZOLE SYNTHASE"/>
    <property type="match status" value="1"/>
</dbReference>
<feature type="binding site" description="in other chain" evidence="6">
    <location>
        <position position="68"/>
    </location>
    <ligand>
        <name>NAD(+)</name>
        <dbReference type="ChEBI" id="CHEBI:57540"/>
        <note>ligand shared between two adjacent protomers</note>
    </ligand>
</feature>
<dbReference type="HAMAP" id="MF_00304">
    <property type="entry name" value="Thi4"/>
    <property type="match status" value="1"/>
</dbReference>
<dbReference type="InterPro" id="IPR036188">
    <property type="entry name" value="FAD/NAD-bd_sf"/>
</dbReference>
<keyword evidence="1 6" id="KW-0808">Transferase</keyword>
<dbReference type="NCBIfam" id="TIGR00292">
    <property type="entry name" value="sulfide-dependent adenosine diphosphate thiazole synthase"/>
    <property type="match status" value="1"/>
</dbReference>
<comment type="similarity">
    <text evidence="6">Belongs to the THI4 family.</text>
</comment>
<dbReference type="Gene3D" id="3.50.50.60">
    <property type="entry name" value="FAD/NAD(P)-binding domain"/>
    <property type="match status" value="1"/>
</dbReference>
<comment type="subunit">
    <text evidence="6">Homooctamer; tetramer of dimers.</text>
</comment>
<evidence type="ECO:0000256" key="6">
    <source>
        <dbReference type="HAMAP-Rule" id="MF_00304"/>
    </source>
</evidence>
<feature type="binding site" evidence="6">
    <location>
        <position position="160"/>
    </location>
    <ligand>
        <name>Fe cation</name>
        <dbReference type="ChEBI" id="CHEBI:24875"/>
        <note>ligand shared between two adjacent protomers</note>
    </ligand>
</feature>
<organism evidence="7 8">
    <name type="scientific">Thermoanaerobacterium butyriciformans</name>
    <dbReference type="NCBI Taxonomy" id="1702242"/>
    <lineage>
        <taxon>Bacteria</taxon>
        <taxon>Bacillati</taxon>
        <taxon>Bacillota</taxon>
        <taxon>Clostridia</taxon>
        <taxon>Thermoanaerobacterales</taxon>
        <taxon>Thermoanaerobacteraceae</taxon>
        <taxon>Thermoanaerobacterium</taxon>
    </lineage>
</organism>
<dbReference type="EMBL" id="JAGGLT010000024">
    <property type="protein sequence ID" value="MBP2072593.1"/>
    <property type="molecule type" value="Genomic_DNA"/>
</dbReference>
<dbReference type="InterPro" id="IPR002922">
    <property type="entry name" value="Thi4_fam"/>
</dbReference>
<keyword evidence="4 6" id="KW-0408">Iron</keyword>
<feature type="binding site" evidence="6">
    <location>
        <position position="160"/>
    </location>
    <ligand>
        <name>NAD(+)</name>
        <dbReference type="ChEBI" id="CHEBI:57540"/>
        <note>ligand shared between two adjacent protomers</note>
    </ligand>
</feature>
<comment type="pathway">
    <text evidence="6">Cofactor biosynthesis; thiamine diphosphate biosynthesis.</text>
</comment>
<proteinExistence type="inferred from homology"/>
<sequence length="260" mass="28551">MKNIKNPISDEKISRLILKSYFEDLYNAVSSDVIITGAGPSGLYCAILLAKNGFKVTVLDKKLSPGGGIWGGAMSFNRVVLQKDVKDILKELNIPYNEEENALIVSSISFASNLIAKATSFSNIKFFNLISVVDLYYIDEKISGVVVNNSTIELQKLFVDPMVLVSKAVLDATGHDAVLVSFYNKRRKVDMIKEFFMNAERGEEEVINNTKMIAPGLFVAGMAANNVYGGHRMGPIFGGMLLSGKKAANLIADYLNTYKK</sequence>
<keyword evidence="5 6" id="KW-0520">NAD</keyword>
<evidence type="ECO:0000256" key="1">
    <source>
        <dbReference type="ARBA" id="ARBA00022679"/>
    </source>
</evidence>
<dbReference type="SUPFAM" id="SSF51905">
    <property type="entry name" value="FAD/NAD(P)-binding domain"/>
    <property type="match status" value="1"/>
</dbReference>
<evidence type="ECO:0000313" key="7">
    <source>
        <dbReference type="EMBL" id="MBP2072593.1"/>
    </source>
</evidence>
<evidence type="ECO:0000256" key="5">
    <source>
        <dbReference type="ARBA" id="ARBA00023027"/>
    </source>
</evidence>
<keyword evidence="2 6" id="KW-0479">Metal-binding</keyword>
<comment type="function">
    <text evidence="6">Involved in the biosynthesis of the thiazole moiety of thiamine. Catalyzes the conversion of NAD and glycine to adenosine diphosphate 5-(2-hydroxyethyl)-4-methylthiazole-2-carboxylate (ADT), an adenylated thiazole intermediate, using free sulfide as a source of sulfur.</text>
</comment>
<protein>
    <recommendedName>
        <fullName evidence="6">Thiamine thiazole synthase</fullName>
        <ecNumber evidence="6">2.4.2.59</ecNumber>
    </recommendedName>
</protein>
<dbReference type="PRINTS" id="PR00419">
    <property type="entry name" value="ADXRDTASE"/>
</dbReference>
<feature type="binding site" description="in other chain" evidence="6">
    <location>
        <position position="175"/>
    </location>
    <ligand>
        <name>Fe cation</name>
        <dbReference type="ChEBI" id="CHEBI:24875"/>
        <note>ligand shared between two adjacent protomers</note>
    </ligand>
</feature>
<dbReference type="RefSeq" id="WP_209454334.1">
    <property type="nucleotide sequence ID" value="NZ_JAGGLT010000024.1"/>
</dbReference>
<keyword evidence="3 6" id="KW-0784">Thiamine biosynthesis</keyword>
<accession>A0ABS4NHU5</accession>
<feature type="binding site" description="in other chain" evidence="6">
    <location>
        <position position="222"/>
    </location>
    <ligand>
        <name>NAD(+)</name>
        <dbReference type="ChEBI" id="CHEBI:57540"/>
        <note>ligand shared between two adjacent protomers</note>
    </ligand>
</feature>
<dbReference type="PANTHER" id="PTHR43422">
    <property type="entry name" value="THIAMINE THIAZOLE SYNTHASE"/>
    <property type="match status" value="1"/>
</dbReference>
<evidence type="ECO:0000256" key="3">
    <source>
        <dbReference type="ARBA" id="ARBA00022977"/>
    </source>
</evidence>
<keyword evidence="8" id="KW-1185">Reference proteome</keyword>
<evidence type="ECO:0000256" key="2">
    <source>
        <dbReference type="ARBA" id="ARBA00022723"/>
    </source>
</evidence>
<name>A0ABS4NHU5_9THEO</name>
<dbReference type="InterPro" id="IPR022828">
    <property type="entry name" value="Thi4_prok"/>
</dbReference>
<comment type="cofactor">
    <cofactor evidence="6">
        <name>Fe(2+)</name>
        <dbReference type="ChEBI" id="CHEBI:29033"/>
    </cofactor>
</comment>
<feature type="binding site" description="in other chain" evidence="6">
    <location>
        <position position="41"/>
    </location>
    <ligand>
        <name>NAD(+)</name>
        <dbReference type="ChEBI" id="CHEBI:57540"/>
        <note>ligand shared between two adjacent protomers</note>
    </ligand>
</feature>
<dbReference type="EC" id="2.4.2.59" evidence="6"/>
<dbReference type="Pfam" id="PF01946">
    <property type="entry name" value="Thi4"/>
    <property type="match status" value="1"/>
</dbReference>
<comment type="caution">
    <text evidence="7">The sequence shown here is derived from an EMBL/GenBank/DDBJ whole genome shotgun (WGS) entry which is preliminary data.</text>
</comment>
<gene>
    <name evidence="6" type="primary">thi4</name>
    <name evidence="7" type="ORF">J2Z80_002133</name>
</gene>
<feature type="binding site" evidence="6">
    <location>
        <position position="232"/>
    </location>
    <ligand>
        <name>glycine</name>
        <dbReference type="ChEBI" id="CHEBI:57305"/>
    </ligand>
</feature>
<evidence type="ECO:0000313" key="8">
    <source>
        <dbReference type="Proteomes" id="UP001166402"/>
    </source>
</evidence>
<evidence type="ECO:0000256" key="4">
    <source>
        <dbReference type="ARBA" id="ARBA00023004"/>
    </source>
</evidence>
<dbReference type="Proteomes" id="UP001166402">
    <property type="component" value="Unassembled WGS sequence"/>
</dbReference>
<reference evidence="7" key="1">
    <citation type="submission" date="2021-03" db="EMBL/GenBank/DDBJ databases">
        <title>Genomic Encyclopedia of Type Strains, Phase IV (KMG-IV): sequencing the most valuable type-strain genomes for metagenomic binning, comparative biology and taxonomic classification.</title>
        <authorList>
            <person name="Goeker M."/>
        </authorList>
    </citation>
    <scope>NUCLEOTIDE SEQUENCE</scope>
    <source>
        <strain evidence="7">DSM 101588</strain>
    </source>
</reference>
<feature type="binding site" description="in other chain" evidence="6">
    <location>
        <position position="132"/>
    </location>
    <ligand>
        <name>NAD(+)</name>
        <dbReference type="ChEBI" id="CHEBI:57540"/>
        <note>ligand shared between two adjacent protomers</note>
    </ligand>
</feature>